<evidence type="ECO:0000313" key="1">
    <source>
        <dbReference type="EMBL" id="DAF89201.1"/>
    </source>
</evidence>
<name>A0A8S5U407_9CAUD</name>
<reference evidence="1" key="1">
    <citation type="journal article" date="2021" name="Proc. Natl. Acad. Sci. U.S.A.">
        <title>A Catalog of Tens of Thousands of Viruses from Human Metagenomes Reveals Hidden Associations with Chronic Diseases.</title>
        <authorList>
            <person name="Tisza M.J."/>
            <person name="Buck C.B."/>
        </authorList>
    </citation>
    <scope>NUCLEOTIDE SEQUENCE</scope>
    <source>
        <strain evidence="1">CtP1X6</strain>
    </source>
</reference>
<dbReference type="EMBL" id="BK016004">
    <property type="protein sequence ID" value="DAF89201.1"/>
    <property type="molecule type" value="Genomic_DNA"/>
</dbReference>
<organism evidence="1">
    <name type="scientific">Podoviridae sp. ctP1X6</name>
    <dbReference type="NCBI Taxonomy" id="2825246"/>
    <lineage>
        <taxon>Viruses</taxon>
        <taxon>Duplodnaviria</taxon>
        <taxon>Heunggongvirae</taxon>
        <taxon>Uroviricota</taxon>
        <taxon>Caudoviricetes</taxon>
    </lineage>
</organism>
<protein>
    <submittedName>
        <fullName evidence="1">Uncharacterized protein</fullName>
    </submittedName>
</protein>
<proteinExistence type="predicted"/>
<sequence>MDCKKIFSLLDNERRLNFKNRSELSDKLEFPSKQGFFIFMKRLEANKPNNQFNRICKILDVLGYELQIKKKGEGE</sequence>
<accession>A0A8S5U407</accession>